<feature type="domain" description="CHRD" evidence="2">
    <location>
        <begin position="74"/>
        <end position="214"/>
    </location>
</feature>
<gene>
    <name evidence="3" type="ORF">WG622_17010</name>
</gene>
<keyword evidence="4" id="KW-1185">Reference proteome</keyword>
<keyword evidence="1" id="KW-0732">Signal</keyword>
<proteinExistence type="predicted"/>
<feature type="chain" id="PRO_5046748646" evidence="1">
    <location>
        <begin position="18"/>
        <end position="219"/>
    </location>
</feature>
<accession>A0ABU8QKN0</accession>
<dbReference type="InterPro" id="IPR010895">
    <property type="entry name" value="CHRD"/>
</dbReference>
<dbReference type="Proteomes" id="UP001368270">
    <property type="component" value="Unassembled WGS sequence"/>
</dbReference>
<evidence type="ECO:0000259" key="2">
    <source>
        <dbReference type="Pfam" id="PF07452"/>
    </source>
</evidence>
<comment type="caution">
    <text evidence="3">The sequence shown here is derived from an EMBL/GenBank/DDBJ whole genome shotgun (WGS) entry which is preliminary data.</text>
</comment>
<organism evidence="3 4">
    <name type="scientific">Cognatishimia coralii</name>
    <dbReference type="NCBI Taxonomy" id="3083254"/>
    <lineage>
        <taxon>Bacteria</taxon>
        <taxon>Pseudomonadati</taxon>
        <taxon>Pseudomonadota</taxon>
        <taxon>Alphaproteobacteria</taxon>
        <taxon>Rhodobacterales</taxon>
        <taxon>Paracoccaceae</taxon>
        <taxon>Cognatishimia</taxon>
    </lineage>
</organism>
<evidence type="ECO:0000313" key="3">
    <source>
        <dbReference type="EMBL" id="MEJ5219958.1"/>
    </source>
</evidence>
<dbReference type="EMBL" id="JBBGAZ010000014">
    <property type="protein sequence ID" value="MEJ5219958.1"/>
    <property type="molecule type" value="Genomic_DNA"/>
</dbReference>
<dbReference type="Pfam" id="PF07452">
    <property type="entry name" value="CHRD"/>
    <property type="match status" value="1"/>
</dbReference>
<sequence>MRALLLCLAVAALPLSAQEIAPVSGVTLETNAGSDIGYVFEAWLSPQQEGGEEEDTPAFIPSMFKSTAPSVARNDRPSRGHGTLSFTKDFSKAYAHVAIEGVNPEDIAMFHIHCGRPGQLGPIIVDFGLENDLPSLFDDGVLSLEITNEDIVATKDHGHGLVAAFTAGCPITPAVPLDKVVTVAGMAQIAFERELYFNLHTHGQMFFGDIRGQLHPVAK</sequence>
<evidence type="ECO:0000313" key="4">
    <source>
        <dbReference type="Proteomes" id="UP001368270"/>
    </source>
</evidence>
<name>A0ABU8QKN0_9RHOB</name>
<dbReference type="RefSeq" id="WP_339404612.1">
    <property type="nucleotide sequence ID" value="NZ_JBBGAZ010000014.1"/>
</dbReference>
<feature type="signal peptide" evidence="1">
    <location>
        <begin position="1"/>
        <end position="17"/>
    </location>
</feature>
<evidence type="ECO:0000256" key="1">
    <source>
        <dbReference type="SAM" id="SignalP"/>
    </source>
</evidence>
<reference evidence="3 4" key="1">
    <citation type="submission" date="2024-03" db="EMBL/GenBank/DDBJ databases">
        <title>Cognatishimia coralii sp. nov., a marine bacterium isolated from coral surrounding seawater.</title>
        <authorList>
            <person name="Liu X."/>
            <person name="Liu S."/>
            <person name="Sun H."/>
            <person name="Zhang Y."/>
        </authorList>
    </citation>
    <scope>NUCLEOTIDE SEQUENCE [LARGE SCALE GENOMIC DNA]</scope>
    <source>
        <strain evidence="3 4">D5M38</strain>
    </source>
</reference>
<protein>
    <submittedName>
        <fullName evidence="3">CHRD domain-containing protein</fullName>
    </submittedName>
</protein>